<dbReference type="EMBL" id="JAQQPM010000005">
    <property type="protein sequence ID" value="KAK2071312.1"/>
    <property type="molecule type" value="Genomic_DNA"/>
</dbReference>
<feature type="compositionally biased region" description="Low complexity" evidence="1">
    <location>
        <begin position="189"/>
        <end position="198"/>
    </location>
</feature>
<accession>A0AAD9MCJ6</accession>
<keyword evidence="3" id="KW-1185">Reference proteome</keyword>
<proteinExistence type="predicted"/>
<dbReference type="Gene3D" id="3.40.50.1240">
    <property type="entry name" value="Phosphoglycerate mutase-like"/>
    <property type="match status" value="1"/>
</dbReference>
<dbReference type="InterPro" id="IPR029033">
    <property type="entry name" value="His_PPase_superfam"/>
</dbReference>
<name>A0AAD9MCJ6_9PEZI</name>
<sequence>MLHTSPMTRCMETTASVFLPLYDHRPDGKTFQPSVDMRLRNPVTHRTCDRRSTRTWLQLCYPQFVFPPDFAETDEWWNARPERNERFGRVVVRCGQFLQHLFATDTAVYHALTVHQGTIDAMLTVCHAEPFLVQPGAVVAFLVKATPRPQGHVGDDGKTSPPRRNSITMPPPPRHRSPTPAPPRHHSARAAAAATPSPDDAGASGGFPLPPVPVHAALMTPGIIHPDLFLPPPRWTWAPDLAYLGRPRPAVPEAGPWSATGPAIEAPSPHVMNLVARLFRSRLRARSTVEYATEPAEPSHDRVSFVVRNNGRLTRVRSPLLRCRRAQDLRRASHG</sequence>
<feature type="compositionally biased region" description="Basic residues" evidence="1">
    <location>
        <begin position="173"/>
        <end position="188"/>
    </location>
</feature>
<evidence type="ECO:0000313" key="2">
    <source>
        <dbReference type="EMBL" id="KAK2071312.1"/>
    </source>
</evidence>
<protein>
    <submittedName>
        <fullName evidence="2">Uncharacterized protein</fullName>
    </submittedName>
</protein>
<gene>
    <name evidence="2" type="ORF">P8C59_005748</name>
</gene>
<organism evidence="2 3">
    <name type="scientific">Phyllachora maydis</name>
    <dbReference type="NCBI Taxonomy" id="1825666"/>
    <lineage>
        <taxon>Eukaryota</taxon>
        <taxon>Fungi</taxon>
        <taxon>Dikarya</taxon>
        <taxon>Ascomycota</taxon>
        <taxon>Pezizomycotina</taxon>
        <taxon>Sordariomycetes</taxon>
        <taxon>Sordariomycetidae</taxon>
        <taxon>Phyllachorales</taxon>
        <taxon>Phyllachoraceae</taxon>
        <taxon>Phyllachora</taxon>
    </lineage>
</organism>
<feature type="region of interest" description="Disordered" evidence="1">
    <location>
        <begin position="147"/>
        <end position="207"/>
    </location>
</feature>
<dbReference type="AlphaFoldDB" id="A0AAD9MCJ6"/>
<evidence type="ECO:0000256" key="1">
    <source>
        <dbReference type="SAM" id="MobiDB-lite"/>
    </source>
</evidence>
<comment type="caution">
    <text evidence="2">The sequence shown here is derived from an EMBL/GenBank/DDBJ whole genome shotgun (WGS) entry which is preliminary data.</text>
</comment>
<dbReference type="Proteomes" id="UP001217918">
    <property type="component" value="Unassembled WGS sequence"/>
</dbReference>
<reference evidence="2" key="1">
    <citation type="journal article" date="2023" name="Mol. Plant Microbe Interact.">
        <title>Elucidating the Obligate Nature and Biological Capacity of an Invasive Fungal Corn Pathogen.</title>
        <authorList>
            <person name="MacCready J.S."/>
            <person name="Roggenkamp E.M."/>
            <person name="Gdanetz K."/>
            <person name="Chilvers M.I."/>
        </authorList>
    </citation>
    <scope>NUCLEOTIDE SEQUENCE</scope>
    <source>
        <strain evidence="2">PM02</strain>
    </source>
</reference>
<dbReference type="SUPFAM" id="SSF53254">
    <property type="entry name" value="Phosphoglycerate mutase-like"/>
    <property type="match status" value="1"/>
</dbReference>
<evidence type="ECO:0000313" key="3">
    <source>
        <dbReference type="Proteomes" id="UP001217918"/>
    </source>
</evidence>